<evidence type="ECO:0008006" key="3">
    <source>
        <dbReference type="Google" id="ProtNLM"/>
    </source>
</evidence>
<dbReference type="SUPFAM" id="SSF52833">
    <property type="entry name" value="Thioredoxin-like"/>
    <property type="match status" value="1"/>
</dbReference>
<dbReference type="RefSeq" id="WP_229732771.1">
    <property type="nucleotide sequence ID" value="NZ_BMDW01000002.1"/>
</dbReference>
<gene>
    <name evidence="1" type="ORF">GCM10011395_04960</name>
</gene>
<reference evidence="2" key="1">
    <citation type="journal article" date="2019" name="Int. J. Syst. Evol. Microbiol.">
        <title>The Global Catalogue of Microorganisms (GCM) 10K type strain sequencing project: providing services to taxonomists for standard genome sequencing and annotation.</title>
        <authorList>
            <consortium name="The Broad Institute Genomics Platform"/>
            <consortium name="The Broad Institute Genome Sequencing Center for Infectious Disease"/>
            <person name="Wu L."/>
            <person name="Ma J."/>
        </authorList>
    </citation>
    <scope>NUCLEOTIDE SEQUENCE [LARGE SCALE GENOMIC DNA]</scope>
    <source>
        <strain evidence="2">CGMCC 1.10106</strain>
    </source>
</reference>
<organism evidence="1 2">
    <name type="scientific">Sphingomonas psychrolutea</name>
    <dbReference type="NCBI Taxonomy" id="1259676"/>
    <lineage>
        <taxon>Bacteria</taxon>
        <taxon>Pseudomonadati</taxon>
        <taxon>Pseudomonadota</taxon>
        <taxon>Alphaproteobacteria</taxon>
        <taxon>Sphingomonadales</taxon>
        <taxon>Sphingomonadaceae</taxon>
        <taxon>Sphingomonas</taxon>
    </lineage>
</organism>
<dbReference type="Proteomes" id="UP000618591">
    <property type="component" value="Unassembled WGS sequence"/>
</dbReference>
<evidence type="ECO:0000313" key="1">
    <source>
        <dbReference type="EMBL" id="GGA37650.1"/>
    </source>
</evidence>
<protein>
    <recommendedName>
        <fullName evidence="3">Glutathione S-transferase</fullName>
    </recommendedName>
</protein>
<accession>A0ABQ1G6F0</accession>
<evidence type="ECO:0000313" key="2">
    <source>
        <dbReference type="Proteomes" id="UP000618591"/>
    </source>
</evidence>
<keyword evidence="2" id="KW-1185">Reference proteome</keyword>
<dbReference type="InterPro" id="IPR036249">
    <property type="entry name" value="Thioredoxin-like_sf"/>
</dbReference>
<name>A0ABQ1G6F0_9SPHN</name>
<dbReference type="Gene3D" id="3.40.30.10">
    <property type="entry name" value="Glutaredoxin"/>
    <property type="match status" value="1"/>
</dbReference>
<dbReference type="EMBL" id="BMDW01000002">
    <property type="protein sequence ID" value="GGA37650.1"/>
    <property type="molecule type" value="Genomic_DNA"/>
</dbReference>
<sequence length="54" mass="6011">MIQFYYHPSPNPAKVALCLEETGLDYAMIPVDTRNGEQFVRVGLGASDALHFRA</sequence>
<proteinExistence type="predicted"/>
<comment type="caution">
    <text evidence="1">The sequence shown here is derived from an EMBL/GenBank/DDBJ whole genome shotgun (WGS) entry which is preliminary data.</text>
</comment>